<dbReference type="Gene3D" id="2.60.120.10">
    <property type="entry name" value="Jelly Rolls"/>
    <property type="match status" value="1"/>
</dbReference>
<dbReference type="SMART" id="SM00342">
    <property type="entry name" value="HTH_ARAC"/>
    <property type="match status" value="1"/>
</dbReference>
<reference evidence="6" key="2">
    <citation type="submission" date="2021-04" db="EMBL/GenBank/DDBJ databases">
        <authorList>
            <person name="Gilroy R."/>
        </authorList>
    </citation>
    <scope>NUCLEOTIDE SEQUENCE</scope>
    <source>
        <strain evidence="6">378</strain>
    </source>
</reference>
<evidence type="ECO:0000313" key="6">
    <source>
        <dbReference type="EMBL" id="MBU3845310.1"/>
    </source>
</evidence>
<dbReference type="InterPro" id="IPR037923">
    <property type="entry name" value="HTH-like"/>
</dbReference>
<dbReference type="Pfam" id="PF02311">
    <property type="entry name" value="AraC_binding"/>
    <property type="match status" value="1"/>
</dbReference>
<proteinExistence type="predicted"/>
<evidence type="ECO:0000259" key="5">
    <source>
        <dbReference type="PROSITE" id="PS01124"/>
    </source>
</evidence>
<accession>A0A948THV1</accession>
<dbReference type="GO" id="GO:0043565">
    <property type="term" value="F:sequence-specific DNA binding"/>
    <property type="evidence" value="ECO:0007669"/>
    <property type="project" value="InterPro"/>
</dbReference>
<dbReference type="InterPro" id="IPR009057">
    <property type="entry name" value="Homeodomain-like_sf"/>
</dbReference>
<dbReference type="InterPro" id="IPR014710">
    <property type="entry name" value="RmlC-like_jellyroll"/>
</dbReference>
<keyword evidence="3" id="KW-0804">Transcription</keyword>
<dbReference type="Pfam" id="PF12833">
    <property type="entry name" value="HTH_18"/>
    <property type="match status" value="1"/>
</dbReference>
<evidence type="ECO:0000256" key="1">
    <source>
        <dbReference type="ARBA" id="ARBA00023015"/>
    </source>
</evidence>
<keyword evidence="1" id="KW-0805">Transcription regulation</keyword>
<dbReference type="GO" id="GO:0003700">
    <property type="term" value="F:DNA-binding transcription factor activity"/>
    <property type="evidence" value="ECO:0007669"/>
    <property type="project" value="InterPro"/>
</dbReference>
<feature type="region of interest" description="Disordered" evidence="4">
    <location>
        <begin position="286"/>
        <end position="316"/>
    </location>
</feature>
<sequence length="533" mass="59487">MRKANKTAFTSRRYRELMQNNRFECYKHIDANPSSDVAICPHHHAFYEIIFVVKGDLFYEVEGRPYHLSHGDVILIDELQFHHGLIHHQQGYERYALWVHPKYMQLLAKRFPKLDPQYCFLQLNSDNNNLIHLSEEEFADIEQDLSHLFESYWSKTPSDEVLSESYFAIILTKLNQLVHRQHCEPDAEDSTSNAVAANTASESDAAYSSASATARNAATVQDADASYERPDTAEQAMPNATEGNGTHTAAALAEQIAATATALNFAPSSSLYEIVNRIEHDDVGADASSFLPTPTHHDRRLEPLATPNGDGDLDSSAPDTYGNVVSSTGNGNEDHADVEEVNGNEANAIALAAQDDGSKPAPMVTQAATESYNYHLDDEMHLNLQLSERLKLSALLKYINLNINENLSLDELSQRFNLSKFYLTRRFKELTGLSLHQFIVKKRLTKARYLISVGVDPYRAAVDAGFNNYSHFSRTFKSYFGQNPSSIPQAHTIHHHTILSKAQSSSGVVMSGDTSLPPDQDEDQSPDHSTQQS</sequence>
<organism evidence="6 7">
    <name type="scientific">Candidatus Anaerobiospirillum pullicola</name>
    <dbReference type="NCBI Taxonomy" id="2838451"/>
    <lineage>
        <taxon>Bacteria</taxon>
        <taxon>Pseudomonadati</taxon>
        <taxon>Pseudomonadota</taxon>
        <taxon>Gammaproteobacteria</taxon>
        <taxon>Aeromonadales</taxon>
        <taxon>Succinivibrionaceae</taxon>
        <taxon>Anaerobiospirillum</taxon>
    </lineage>
</organism>
<evidence type="ECO:0000256" key="3">
    <source>
        <dbReference type="ARBA" id="ARBA00023163"/>
    </source>
</evidence>
<protein>
    <submittedName>
        <fullName evidence="6">AraC family transcriptional regulator</fullName>
    </submittedName>
</protein>
<dbReference type="InterPro" id="IPR003313">
    <property type="entry name" value="AraC-bd"/>
</dbReference>
<evidence type="ECO:0000256" key="2">
    <source>
        <dbReference type="ARBA" id="ARBA00023125"/>
    </source>
</evidence>
<dbReference type="AlphaFoldDB" id="A0A948THV1"/>
<dbReference type="InterPro" id="IPR050204">
    <property type="entry name" value="AraC_XylS_family_regulators"/>
</dbReference>
<dbReference type="PANTHER" id="PTHR46796">
    <property type="entry name" value="HTH-TYPE TRANSCRIPTIONAL ACTIVATOR RHAS-RELATED"/>
    <property type="match status" value="1"/>
</dbReference>
<evidence type="ECO:0000256" key="4">
    <source>
        <dbReference type="SAM" id="MobiDB-lite"/>
    </source>
</evidence>
<evidence type="ECO:0000313" key="7">
    <source>
        <dbReference type="Proteomes" id="UP000733611"/>
    </source>
</evidence>
<feature type="region of interest" description="Disordered" evidence="4">
    <location>
        <begin position="507"/>
        <end position="533"/>
    </location>
</feature>
<dbReference type="EMBL" id="JAHLFE010000220">
    <property type="protein sequence ID" value="MBU3845310.1"/>
    <property type="molecule type" value="Genomic_DNA"/>
</dbReference>
<keyword evidence="2" id="KW-0238">DNA-binding</keyword>
<dbReference type="SUPFAM" id="SSF51215">
    <property type="entry name" value="Regulatory protein AraC"/>
    <property type="match status" value="1"/>
</dbReference>
<feature type="region of interest" description="Disordered" evidence="4">
    <location>
        <begin position="219"/>
        <end position="246"/>
    </location>
</feature>
<dbReference type="Gene3D" id="1.10.10.60">
    <property type="entry name" value="Homeodomain-like"/>
    <property type="match status" value="2"/>
</dbReference>
<dbReference type="Proteomes" id="UP000733611">
    <property type="component" value="Unassembled WGS sequence"/>
</dbReference>
<gene>
    <name evidence="6" type="ORF">H9847_10700</name>
</gene>
<feature type="domain" description="HTH araC/xylS-type" evidence="5">
    <location>
        <begin position="393"/>
        <end position="490"/>
    </location>
</feature>
<dbReference type="PROSITE" id="PS01124">
    <property type="entry name" value="HTH_ARAC_FAMILY_2"/>
    <property type="match status" value="1"/>
</dbReference>
<name>A0A948THV1_9GAMM</name>
<reference evidence="6" key="1">
    <citation type="journal article" date="2021" name="PeerJ">
        <title>Extensive microbial diversity within the chicken gut microbiome revealed by metagenomics and culture.</title>
        <authorList>
            <person name="Gilroy R."/>
            <person name="Ravi A."/>
            <person name="Getino M."/>
            <person name="Pursley I."/>
            <person name="Horton D.L."/>
            <person name="Alikhan N.F."/>
            <person name="Baker D."/>
            <person name="Gharbi K."/>
            <person name="Hall N."/>
            <person name="Watson M."/>
            <person name="Adriaenssens E.M."/>
            <person name="Foster-Nyarko E."/>
            <person name="Jarju S."/>
            <person name="Secka A."/>
            <person name="Antonio M."/>
            <person name="Oren A."/>
            <person name="Chaudhuri R.R."/>
            <person name="La Ragione R."/>
            <person name="Hildebrand F."/>
            <person name="Pallen M.J."/>
        </authorList>
    </citation>
    <scope>NUCLEOTIDE SEQUENCE</scope>
    <source>
        <strain evidence="6">378</strain>
    </source>
</reference>
<comment type="caution">
    <text evidence="6">The sequence shown here is derived from an EMBL/GenBank/DDBJ whole genome shotgun (WGS) entry which is preliminary data.</text>
</comment>
<dbReference type="SUPFAM" id="SSF46689">
    <property type="entry name" value="Homeodomain-like"/>
    <property type="match status" value="2"/>
</dbReference>
<dbReference type="InterPro" id="IPR018060">
    <property type="entry name" value="HTH_AraC"/>
</dbReference>